<gene>
    <name evidence="2" type="ORF">BXZ70DRAFT_922154</name>
</gene>
<keyword evidence="3" id="KW-1185">Reference proteome</keyword>
<evidence type="ECO:0000313" key="2">
    <source>
        <dbReference type="EMBL" id="KAH8104733.1"/>
    </source>
</evidence>
<organism evidence="2 3">
    <name type="scientific">Cristinia sonorae</name>
    <dbReference type="NCBI Taxonomy" id="1940300"/>
    <lineage>
        <taxon>Eukaryota</taxon>
        <taxon>Fungi</taxon>
        <taxon>Dikarya</taxon>
        <taxon>Basidiomycota</taxon>
        <taxon>Agaricomycotina</taxon>
        <taxon>Agaricomycetes</taxon>
        <taxon>Agaricomycetidae</taxon>
        <taxon>Agaricales</taxon>
        <taxon>Pleurotineae</taxon>
        <taxon>Stephanosporaceae</taxon>
        <taxon>Cristinia</taxon>
    </lineage>
</organism>
<dbReference type="AlphaFoldDB" id="A0A8K0XTK4"/>
<evidence type="ECO:0000313" key="3">
    <source>
        <dbReference type="Proteomes" id="UP000813824"/>
    </source>
</evidence>
<feature type="region of interest" description="Disordered" evidence="1">
    <location>
        <begin position="1"/>
        <end position="109"/>
    </location>
</feature>
<sequence length="109" mass="11981">MSSARRNDLAEQGRPITDDTEVFKKPFQTVDKPAVTSDNINDQYYRDPPNNQPIGSTTGRTSWGPKEGAFEEIDPKQEGVLGDQAIGKQTKETALAETVSENTVHGGRF</sequence>
<dbReference type="EMBL" id="JAEVFJ010000005">
    <property type="protein sequence ID" value="KAH8104733.1"/>
    <property type="molecule type" value="Genomic_DNA"/>
</dbReference>
<reference evidence="2" key="1">
    <citation type="journal article" date="2021" name="New Phytol.">
        <title>Evolutionary innovations through gain and loss of genes in the ectomycorrhizal Boletales.</title>
        <authorList>
            <person name="Wu G."/>
            <person name="Miyauchi S."/>
            <person name="Morin E."/>
            <person name="Kuo A."/>
            <person name="Drula E."/>
            <person name="Varga T."/>
            <person name="Kohler A."/>
            <person name="Feng B."/>
            <person name="Cao Y."/>
            <person name="Lipzen A."/>
            <person name="Daum C."/>
            <person name="Hundley H."/>
            <person name="Pangilinan J."/>
            <person name="Johnson J."/>
            <person name="Barry K."/>
            <person name="LaButti K."/>
            <person name="Ng V."/>
            <person name="Ahrendt S."/>
            <person name="Min B."/>
            <person name="Choi I.G."/>
            <person name="Park H."/>
            <person name="Plett J.M."/>
            <person name="Magnuson J."/>
            <person name="Spatafora J.W."/>
            <person name="Nagy L.G."/>
            <person name="Henrissat B."/>
            <person name="Grigoriev I.V."/>
            <person name="Yang Z.L."/>
            <person name="Xu J."/>
            <person name="Martin F.M."/>
        </authorList>
    </citation>
    <scope>NUCLEOTIDE SEQUENCE</scope>
    <source>
        <strain evidence="2">KKN 215</strain>
    </source>
</reference>
<comment type="caution">
    <text evidence="2">The sequence shown here is derived from an EMBL/GenBank/DDBJ whole genome shotgun (WGS) entry which is preliminary data.</text>
</comment>
<dbReference type="OrthoDB" id="3224585at2759"/>
<evidence type="ECO:0000256" key="1">
    <source>
        <dbReference type="SAM" id="MobiDB-lite"/>
    </source>
</evidence>
<name>A0A8K0XTK4_9AGAR</name>
<feature type="compositionally biased region" description="Polar residues" evidence="1">
    <location>
        <begin position="52"/>
        <end position="61"/>
    </location>
</feature>
<proteinExistence type="predicted"/>
<feature type="compositionally biased region" description="Basic and acidic residues" evidence="1">
    <location>
        <begin position="1"/>
        <end position="11"/>
    </location>
</feature>
<dbReference type="Proteomes" id="UP000813824">
    <property type="component" value="Unassembled WGS sequence"/>
</dbReference>
<protein>
    <submittedName>
        <fullName evidence="2">Uncharacterized protein</fullName>
    </submittedName>
</protein>
<accession>A0A8K0XTK4</accession>